<dbReference type="AlphaFoldDB" id="A0A7I8VHM7"/>
<proteinExistence type="inferred from homology"/>
<feature type="transmembrane region" description="Helical" evidence="10">
    <location>
        <begin position="140"/>
        <end position="162"/>
    </location>
</feature>
<dbReference type="GO" id="GO:0043005">
    <property type="term" value="C:neuron projection"/>
    <property type="evidence" value="ECO:0007669"/>
    <property type="project" value="TreeGrafter"/>
</dbReference>
<reference evidence="12 13" key="1">
    <citation type="submission" date="2020-08" db="EMBL/GenBank/DDBJ databases">
        <authorList>
            <person name="Hejnol A."/>
        </authorList>
    </citation>
    <scope>NUCLEOTIDE SEQUENCE [LARGE SCALE GENOMIC DNA]</scope>
</reference>
<feature type="transmembrane region" description="Helical" evidence="10">
    <location>
        <begin position="62"/>
        <end position="85"/>
    </location>
</feature>
<evidence type="ECO:0000256" key="1">
    <source>
        <dbReference type="ARBA" id="ARBA00004651"/>
    </source>
</evidence>
<dbReference type="GO" id="GO:0005886">
    <property type="term" value="C:plasma membrane"/>
    <property type="evidence" value="ECO:0007669"/>
    <property type="project" value="UniProtKB-SubCell"/>
</dbReference>
<evidence type="ECO:0000256" key="4">
    <source>
        <dbReference type="ARBA" id="ARBA00022692"/>
    </source>
</evidence>
<dbReference type="PANTHER" id="PTHR24229">
    <property type="entry name" value="NEUROPEPTIDES RECEPTOR"/>
    <property type="match status" value="1"/>
</dbReference>
<dbReference type="InterPro" id="IPR000276">
    <property type="entry name" value="GPCR_Rhodpsn"/>
</dbReference>
<evidence type="ECO:0000259" key="11">
    <source>
        <dbReference type="PROSITE" id="PS50262"/>
    </source>
</evidence>
<dbReference type="OrthoDB" id="2132067at2759"/>
<keyword evidence="6" id="KW-0297">G-protein coupled receptor</keyword>
<keyword evidence="9" id="KW-0807">Transducer</keyword>
<dbReference type="EMBL" id="CAJFCJ010000006">
    <property type="protein sequence ID" value="CAD5115691.1"/>
    <property type="molecule type" value="Genomic_DNA"/>
</dbReference>
<feature type="transmembrane region" description="Helical" evidence="10">
    <location>
        <begin position="237"/>
        <end position="256"/>
    </location>
</feature>
<dbReference type="GO" id="GO:0042277">
    <property type="term" value="F:peptide binding"/>
    <property type="evidence" value="ECO:0007669"/>
    <property type="project" value="TreeGrafter"/>
</dbReference>
<feature type="transmembrane region" description="Helical" evidence="10">
    <location>
        <begin position="97"/>
        <end position="119"/>
    </location>
</feature>
<accession>A0A7I8VHM7</accession>
<keyword evidence="7 10" id="KW-0472">Membrane</keyword>
<evidence type="ECO:0000256" key="9">
    <source>
        <dbReference type="ARBA" id="ARBA00023224"/>
    </source>
</evidence>
<dbReference type="PROSITE" id="PS50262">
    <property type="entry name" value="G_PROTEIN_RECEP_F1_2"/>
    <property type="match status" value="1"/>
</dbReference>
<feature type="transmembrane region" description="Helical" evidence="10">
    <location>
        <begin position="28"/>
        <end position="50"/>
    </location>
</feature>
<name>A0A7I8VHM7_9ANNE</name>
<dbReference type="InterPro" id="IPR000611">
    <property type="entry name" value="NPY_rcpt"/>
</dbReference>
<dbReference type="PRINTS" id="PR00237">
    <property type="entry name" value="GPCRRHODOPSN"/>
</dbReference>
<dbReference type="SMART" id="SM01381">
    <property type="entry name" value="7TM_GPCR_Srsx"/>
    <property type="match status" value="1"/>
</dbReference>
<dbReference type="InterPro" id="IPR017452">
    <property type="entry name" value="GPCR_Rhodpsn_7TM"/>
</dbReference>
<evidence type="ECO:0000256" key="10">
    <source>
        <dbReference type="SAM" id="Phobius"/>
    </source>
</evidence>
<comment type="caution">
    <text evidence="12">The sequence shown here is derived from an EMBL/GenBank/DDBJ whole genome shotgun (WGS) entry which is preliminary data.</text>
</comment>
<organism evidence="12 13">
    <name type="scientific">Dimorphilus gyrociliatus</name>
    <dbReference type="NCBI Taxonomy" id="2664684"/>
    <lineage>
        <taxon>Eukaryota</taxon>
        <taxon>Metazoa</taxon>
        <taxon>Spiralia</taxon>
        <taxon>Lophotrochozoa</taxon>
        <taxon>Annelida</taxon>
        <taxon>Polychaeta</taxon>
        <taxon>Polychaeta incertae sedis</taxon>
        <taxon>Dinophilidae</taxon>
        <taxon>Dimorphilus</taxon>
    </lineage>
</organism>
<feature type="transmembrane region" description="Helical" evidence="10">
    <location>
        <begin position="193"/>
        <end position="216"/>
    </location>
</feature>
<keyword evidence="4 10" id="KW-0812">Transmembrane</keyword>
<keyword evidence="8" id="KW-0675">Receptor</keyword>
<evidence type="ECO:0000256" key="5">
    <source>
        <dbReference type="ARBA" id="ARBA00022989"/>
    </source>
</evidence>
<comment type="subcellular location">
    <subcellularLocation>
        <location evidence="1">Cell membrane</location>
        <topology evidence="1">Multi-pass membrane protein</topology>
    </subcellularLocation>
</comment>
<dbReference type="Gene3D" id="1.20.1070.10">
    <property type="entry name" value="Rhodopsin 7-helix transmembrane proteins"/>
    <property type="match status" value="1"/>
</dbReference>
<gene>
    <name evidence="12" type="ORF">DGYR_LOCUS4402</name>
</gene>
<dbReference type="SUPFAM" id="SSF81321">
    <property type="entry name" value="Family A G protein-coupled receptor-like"/>
    <property type="match status" value="1"/>
</dbReference>
<dbReference type="PANTHER" id="PTHR24229:SF40">
    <property type="entry name" value="ALLATOSTATIN C RECEPTOR 1-RELATED"/>
    <property type="match status" value="1"/>
</dbReference>
<evidence type="ECO:0000256" key="2">
    <source>
        <dbReference type="ARBA" id="ARBA00010663"/>
    </source>
</evidence>
<dbReference type="PRINTS" id="PR01012">
    <property type="entry name" value="NRPEPTIDEYR"/>
</dbReference>
<keyword evidence="13" id="KW-1185">Reference proteome</keyword>
<protein>
    <submittedName>
        <fullName evidence="12">DgyrCDS4642</fullName>
    </submittedName>
</protein>
<evidence type="ECO:0000256" key="6">
    <source>
        <dbReference type="ARBA" id="ARBA00023040"/>
    </source>
</evidence>
<evidence type="ECO:0000256" key="8">
    <source>
        <dbReference type="ARBA" id="ARBA00023170"/>
    </source>
</evidence>
<evidence type="ECO:0000313" key="13">
    <source>
        <dbReference type="Proteomes" id="UP000549394"/>
    </source>
</evidence>
<evidence type="ECO:0000313" key="12">
    <source>
        <dbReference type="EMBL" id="CAD5115691.1"/>
    </source>
</evidence>
<dbReference type="GO" id="GO:0004983">
    <property type="term" value="F:neuropeptide Y receptor activity"/>
    <property type="evidence" value="ECO:0007669"/>
    <property type="project" value="InterPro"/>
</dbReference>
<feature type="domain" description="G-protein coupled receptors family 1 profile" evidence="11">
    <location>
        <begin position="41"/>
        <end position="298"/>
    </location>
</feature>
<dbReference type="Proteomes" id="UP000549394">
    <property type="component" value="Unassembled WGS sequence"/>
</dbReference>
<evidence type="ECO:0000256" key="3">
    <source>
        <dbReference type="ARBA" id="ARBA00022475"/>
    </source>
</evidence>
<dbReference type="Pfam" id="PF00001">
    <property type="entry name" value="7tm_1"/>
    <property type="match status" value="1"/>
</dbReference>
<evidence type="ECO:0000256" key="7">
    <source>
        <dbReference type="ARBA" id="ARBA00023136"/>
    </source>
</evidence>
<sequence>MTNSTPMNCTELRPSAKSDLTGDDVLNIVFYTLIFSVGSVGNALVLYVILRYSKMKTVTNIYIFNLSVADLIFLCGMPFIICMFVKNQWIFGDIVCYLYYFSQCVNQFTGAFTLLVMAGDRFLAVCYPIKSMGWRTLSRAYLALTIIWIGSIGALAPIIIYVKVNRKVSNCTYKTSCGVDAPIFGSIPGVTAYMLYSVVLGYIIPVIGIICLYCLLVGKLRRATQRSERKKKSHKKVTKLVTIIIAVFIICWLPYWSFQLYFSFAHALKQKPTRSAIVAFKVSNVLAYANSMINPVLYGFTNDQFKESFISAFHCVSDRMFSARRQSNADPTMEFRRLDKAPIVASPTTEADL</sequence>
<keyword evidence="5 10" id="KW-1133">Transmembrane helix</keyword>
<keyword evidence="3" id="KW-1003">Cell membrane</keyword>
<comment type="similarity">
    <text evidence="2">Belongs to the G-protein coupled receptor 1 family.</text>
</comment>